<dbReference type="AlphaFoldDB" id="A0A9X5AUV4"/>
<dbReference type="RefSeq" id="WP_155481175.1">
    <property type="nucleotide sequence ID" value="NZ_WNKV01000020.1"/>
</dbReference>
<dbReference type="InterPro" id="IPR018777">
    <property type="entry name" value="Replication_initiator_prot_A"/>
</dbReference>
<feature type="domain" description="DnaA N-terminal" evidence="2">
    <location>
        <begin position="8"/>
        <end position="60"/>
    </location>
</feature>
<dbReference type="Proteomes" id="UP000438991">
    <property type="component" value="Unassembled WGS sequence"/>
</dbReference>
<reference evidence="3 4" key="1">
    <citation type="submission" date="2019-11" db="EMBL/GenBank/DDBJ databases">
        <title>Whole-genome sequence of Rhodoplanes serenus DSM 18633, type strain.</title>
        <authorList>
            <person name="Kyndt J.A."/>
            <person name="Meyer T.E."/>
        </authorList>
    </citation>
    <scope>NUCLEOTIDE SEQUENCE [LARGE SCALE GENOMIC DNA]</scope>
    <source>
        <strain evidence="3 4">DSM 18633</strain>
    </source>
</reference>
<gene>
    <name evidence="3" type="ORF">GJ689_21600</name>
</gene>
<dbReference type="InterPro" id="IPR038454">
    <property type="entry name" value="DnaA_N_sf"/>
</dbReference>
<evidence type="ECO:0000313" key="4">
    <source>
        <dbReference type="Proteomes" id="UP000438991"/>
    </source>
</evidence>
<dbReference type="Pfam" id="PF11638">
    <property type="entry name" value="DnaA_N"/>
    <property type="match status" value="1"/>
</dbReference>
<dbReference type="Gene3D" id="3.30.300.180">
    <property type="match status" value="1"/>
</dbReference>
<dbReference type="Pfam" id="PF10134">
    <property type="entry name" value="RPA"/>
    <property type="match status" value="1"/>
</dbReference>
<evidence type="ECO:0000259" key="2">
    <source>
        <dbReference type="Pfam" id="PF11638"/>
    </source>
</evidence>
<proteinExistence type="predicted"/>
<evidence type="ECO:0000313" key="3">
    <source>
        <dbReference type="EMBL" id="MTW18800.1"/>
    </source>
</evidence>
<protein>
    <recommendedName>
        <fullName evidence="2">DnaA N-terminal domain-containing protein</fullName>
    </recommendedName>
</protein>
<dbReference type="InterPro" id="IPR024633">
    <property type="entry name" value="DnaA_N_dom"/>
</dbReference>
<evidence type="ECO:0000256" key="1">
    <source>
        <dbReference type="SAM" id="MobiDB-lite"/>
    </source>
</evidence>
<comment type="caution">
    <text evidence="3">The sequence shown here is derived from an EMBL/GenBank/DDBJ whole genome shotgun (WGS) entry which is preliminary data.</text>
</comment>
<sequence length="374" mass="41838">MRDGLDAFREALECRVGPEAFRSWFTGVQFNHEAEVLAVHAPTDFVARTLRSEFEVSIREEARRAFGENVTVEIVVPSGTPARAAQTEPLAEIFRAVAPNDNQRDFFVPDLTEVAIKDEVHLMEMTPFTLNKSTETRSELVYVTPQGLTLRVKAGADRELPSVEDYDLVLMMQSWLADMANQYRTSVEQYEAEKRAGKNVAPPALPPRSFDVSISEVVKFKRMKWGGHRSEDVLDGLRRLVGAVISVDPLKGSKYRGGEFHLIDKYDILAKTPDGKASRLRIDIPNWTYEGIVERAVPTLRTYSRDYMILAQPLHRALYRLLSLKVPKDSTRTLRREPGRAGPAIPNPANTKIFQPDYQGSGGSMPGPPSGVPA</sequence>
<name>A0A9X5AUV4_9BRAD</name>
<feature type="region of interest" description="Disordered" evidence="1">
    <location>
        <begin position="333"/>
        <end position="374"/>
    </location>
</feature>
<accession>A0A9X5AUV4</accession>
<dbReference type="EMBL" id="WNKV01000020">
    <property type="protein sequence ID" value="MTW18800.1"/>
    <property type="molecule type" value="Genomic_DNA"/>
</dbReference>
<organism evidence="3 4">
    <name type="scientific">Rhodoplanes serenus</name>
    <dbReference type="NCBI Taxonomy" id="200615"/>
    <lineage>
        <taxon>Bacteria</taxon>
        <taxon>Pseudomonadati</taxon>
        <taxon>Pseudomonadota</taxon>
        <taxon>Alphaproteobacteria</taxon>
        <taxon>Hyphomicrobiales</taxon>
        <taxon>Nitrobacteraceae</taxon>
        <taxon>Rhodoplanes</taxon>
    </lineage>
</organism>